<feature type="compositionally biased region" description="Basic and acidic residues" evidence="1">
    <location>
        <begin position="29"/>
        <end position="44"/>
    </location>
</feature>
<reference evidence="2 5" key="1">
    <citation type="submission" date="2023-07" db="EMBL/GenBank/DDBJ databases">
        <authorList>
            <person name="Peeters C."/>
        </authorList>
    </citation>
    <scope>NUCLEOTIDE SEQUENCE</scope>
    <source>
        <strain evidence="3 5">LMG 18095</strain>
        <strain evidence="2">R-77560</strain>
    </source>
</reference>
<evidence type="ECO:0000256" key="1">
    <source>
        <dbReference type="SAM" id="MobiDB-lite"/>
    </source>
</evidence>
<feature type="region of interest" description="Disordered" evidence="1">
    <location>
        <begin position="29"/>
        <end position="56"/>
    </location>
</feature>
<protein>
    <submittedName>
        <fullName evidence="2">Uncharacterized protein</fullName>
    </submittedName>
</protein>
<accession>A0AAD2BVJ2</accession>
<evidence type="ECO:0000313" key="3">
    <source>
        <dbReference type="EMBL" id="CAJ0807241.1"/>
    </source>
</evidence>
<comment type="caution">
    <text evidence="2">The sequence shown here is derived from an EMBL/GenBank/DDBJ whole genome shotgun (WGS) entry which is preliminary data.</text>
</comment>
<dbReference type="AlphaFoldDB" id="A0AAD2BVJ2"/>
<evidence type="ECO:0000313" key="5">
    <source>
        <dbReference type="Proteomes" id="UP001189773"/>
    </source>
</evidence>
<name>A0AAD2BVJ2_9RALS</name>
<dbReference type="EMBL" id="CATZAZ010000013">
    <property type="protein sequence ID" value="CAJ0805680.1"/>
    <property type="molecule type" value="Genomic_DNA"/>
</dbReference>
<dbReference type="Proteomes" id="UP001189756">
    <property type="component" value="Unassembled WGS sequence"/>
</dbReference>
<organism evidence="2 4">
    <name type="scientific">Ralstonia thomasii</name>
    <dbReference type="NCBI Taxonomy" id="3058596"/>
    <lineage>
        <taxon>Bacteria</taxon>
        <taxon>Pseudomonadati</taxon>
        <taxon>Pseudomonadota</taxon>
        <taxon>Betaproteobacteria</taxon>
        <taxon>Burkholderiales</taxon>
        <taxon>Burkholderiaceae</taxon>
        <taxon>Ralstonia</taxon>
    </lineage>
</organism>
<dbReference type="EMBL" id="CATZAR010000024">
    <property type="protein sequence ID" value="CAJ0807241.1"/>
    <property type="molecule type" value="Genomic_DNA"/>
</dbReference>
<keyword evidence="5" id="KW-1185">Reference proteome</keyword>
<proteinExistence type="predicted"/>
<sequence>MEIRVVSIAQQSYNQAPDQSALVEHGHYVSQHGRDVRSPPHTKDVSGTQRHNRPVL</sequence>
<gene>
    <name evidence="3" type="ORF">LMG18095_04569</name>
    <name evidence="2" type="ORF">R77560_04292</name>
</gene>
<evidence type="ECO:0000313" key="4">
    <source>
        <dbReference type="Proteomes" id="UP001189756"/>
    </source>
</evidence>
<dbReference type="Proteomes" id="UP001189773">
    <property type="component" value="Unassembled WGS sequence"/>
</dbReference>
<evidence type="ECO:0000313" key="2">
    <source>
        <dbReference type="EMBL" id="CAJ0805680.1"/>
    </source>
</evidence>